<evidence type="ECO:0000256" key="1">
    <source>
        <dbReference type="SAM" id="SignalP"/>
    </source>
</evidence>
<evidence type="ECO:0008006" key="4">
    <source>
        <dbReference type="Google" id="ProtNLM"/>
    </source>
</evidence>
<feature type="chain" id="PRO_5032406341" description="Secreted protein" evidence="1">
    <location>
        <begin position="24"/>
        <end position="90"/>
    </location>
</feature>
<comment type="caution">
    <text evidence="2">The sequence shown here is derived from an EMBL/GenBank/DDBJ whole genome shotgun (WGS) entry which is preliminary data.</text>
</comment>
<sequence>MICKAAAATWLTAAAALLQVVQATVAPQMAARLAVLAMAAALRPPAGCQRMDQRERLALRHRSAIRIRHRHGSVDALPGISVLSASMAAR</sequence>
<dbReference type="Proteomes" id="UP000664859">
    <property type="component" value="Unassembled WGS sequence"/>
</dbReference>
<protein>
    <recommendedName>
        <fullName evidence="4">Secreted protein</fullName>
    </recommendedName>
</protein>
<keyword evidence="1" id="KW-0732">Signal</keyword>
<accession>A0A836C9E2</accession>
<keyword evidence="3" id="KW-1185">Reference proteome</keyword>
<dbReference type="AlphaFoldDB" id="A0A836C9E2"/>
<evidence type="ECO:0000313" key="2">
    <source>
        <dbReference type="EMBL" id="KAG5177042.1"/>
    </source>
</evidence>
<gene>
    <name evidence="2" type="ORF">JKP88DRAFT_227103</name>
</gene>
<name>A0A836C9E2_9STRA</name>
<feature type="signal peptide" evidence="1">
    <location>
        <begin position="1"/>
        <end position="23"/>
    </location>
</feature>
<dbReference type="EMBL" id="JAFCMP010000530">
    <property type="protein sequence ID" value="KAG5177042.1"/>
    <property type="molecule type" value="Genomic_DNA"/>
</dbReference>
<proteinExistence type="predicted"/>
<reference evidence="2" key="1">
    <citation type="submission" date="2021-02" db="EMBL/GenBank/DDBJ databases">
        <title>First Annotated Genome of the Yellow-green Alga Tribonema minus.</title>
        <authorList>
            <person name="Mahan K.M."/>
        </authorList>
    </citation>
    <scope>NUCLEOTIDE SEQUENCE</scope>
    <source>
        <strain evidence="2">UTEX B ZZ1240</strain>
    </source>
</reference>
<evidence type="ECO:0000313" key="3">
    <source>
        <dbReference type="Proteomes" id="UP000664859"/>
    </source>
</evidence>
<organism evidence="2 3">
    <name type="scientific">Tribonema minus</name>
    <dbReference type="NCBI Taxonomy" id="303371"/>
    <lineage>
        <taxon>Eukaryota</taxon>
        <taxon>Sar</taxon>
        <taxon>Stramenopiles</taxon>
        <taxon>Ochrophyta</taxon>
        <taxon>PX clade</taxon>
        <taxon>Xanthophyceae</taxon>
        <taxon>Tribonematales</taxon>
        <taxon>Tribonemataceae</taxon>
        <taxon>Tribonema</taxon>
    </lineage>
</organism>